<sequence>MADLQLMRTATERIVLDPRYHAPLTLVKAVRNGLVYGTKIRFPHALVMVFLFRSGTFREKCLQILRATRQHAQNLATFALIYKSICLLLRQAHPHGKERSGDSFVAGLVGGYYVFGTSQSSVNQQIVIYIFARVILGLAKLSIQPPSDNVLIGSRYGGRGGMGVIKLSSETRDMLRNKTWPVFASLSWASVMWLFRWYPDTLQASMRSSMTYIYDNADRWDSLRNFLWHNR</sequence>
<reference evidence="1" key="1">
    <citation type="journal article" date="2020" name="Stud. Mycol.">
        <title>101 Dothideomycetes genomes: a test case for predicting lifestyles and emergence of pathogens.</title>
        <authorList>
            <person name="Haridas S."/>
            <person name="Albert R."/>
            <person name="Binder M."/>
            <person name="Bloem J."/>
            <person name="Labutti K."/>
            <person name="Salamov A."/>
            <person name="Andreopoulos B."/>
            <person name="Baker S."/>
            <person name="Barry K."/>
            <person name="Bills G."/>
            <person name="Bluhm B."/>
            <person name="Cannon C."/>
            <person name="Castanera R."/>
            <person name="Culley D."/>
            <person name="Daum C."/>
            <person name="Ezra D."/>
            <person name="Gonzalez J."/>
            <person name="Henrissat B."/>
            <person name="Kuo A."/>
            <person name="Liang C."/>
            <person name="Lipzen A."/>
            <person name="Lutzoni F."/>
            <person name="Magnuson J."/>
            <person name="Mondo S."/>
            <person name="Nolan M."/>
            <person name="Ohm R."/>
            <person name="Pangilinan J."/>
            <person name="Park H.-J."/>
            <person name="Ramirez L."/>
            <person name="Alfaro M."/>
            <person name="Sun H."/>
            <person name="Tritt A."/>
            <person name="Yoshinaga Y."/>
            <person name="Zwiers L.-H."/>
            <person name="Turgeon B."/>
            <person name="Goodwin S."/>
            <person name="Spatafora J."/>
            <person name="Crous P."/>
            <person name="Grigoriev I."/>
        </authorList>
    </citation>
    <scope>NUCLEOTIDE SEQUENCE</scope>
    <source>
        <strain evidence="1">CBS 260.36</strain>
    </source>
</reference>
<protein>
    <submittedName>
        <fullName evidence="1">Peroxisomal membrane protein 4</fullName>
    </submittedName>
</protein>
<proteinExistence type="predicted"/>
<accession>A0A9P4MPQ5</accession>
<dbReference type="Proteomes" id="UP000799439">
    <property type="component" value="Unassembled WGS sequence"/>
</dbReference>
<dbReference type="GO" id="GO:0005778">
    <property type="term" value="C:peroxisomal membrane"/>
    <property type="evidence" value="ECO:0007669"/>
    <property type="project" value="TreeGrafter"/>
</dbReference>
<dbReference type="EMBL" id="ML996081">
    <property type="protein sequence ID" value="KAF2157484.1"/>
    <property type="molecule type" value="Genomic_DNA"/>
</dbReference>
<dbReference type="AlphaFoldDB" id="A0A9P4MPQ5"/>
<evidence type="ECO:0000313" key="1">
    <source>
        <dbReference type="EMBL" id="KAF2157484.1"/>
    </source>
</evidence>
<dbReference type="PIRSF" id="PIRSF013674">
    <property type="entry name" value="PXMP4"/>
    <property type="match status" value="1"/>
</dbReference>
<comment type="caution">
    <text evidence="1">The sequence shown here is derived from an EMBL/GenBank/DDBJ whole genome shotgun (WGS) entry which is preliminary data.</text>
</comment>
<dbReference type="Pfam" id="PF02466">
    <property type="entry name" value="Tim17"/>
    <property type="match status" value="1"/>
</dbReference>
<organism evidence="1 2">
    <name type="scientific">Myriangium duriaei CBS 260.36</name>
    <dbReference type="NCBI Taxonomy" id="1168546"/>
    <lineage>
        <taxon>Eukaryota</taxon>
        <taxon>Fungi</taxon>
        <taxon>Dikarya</taxon>
        <taxon>Ascomycota</taxon>
        <taxon>Pezizomycotina</taxon>
        <taxon>Dothideomycetes</taxon>
        <taxon>Dothideomycetidae</taxon>
        <taxon>Myriangiales</taxon>
        <taxon>Myriangiaceae</taxon>
        <taxon>Myriangium</taxon>
    </lineage>
</organism>
<keyword evidence="2" id="KW-1185">Reference proteome</keyword>
<dbReference type="PANTHER" id="PTHR15460:SF3">
    <property type="entry name" value="PEROXISOMAL MEMBRANE PROTEIN 4"/>
    <property type="match status" value="1"/>
</dbReference>
<evidence type="ECO:0000313" key="2">
    <source>
        <dbReference type="Proteomes" id="UP000799439"/>
    </source>
</evidence>
<name>A0A9P4MPQ5_9PEZI</name>
<dbReference type="PANTHER" id="PTHR15460">
    <property type="entry name" value="PEROXISOMAL MEMBRANE PROTEIN 4"/>
    <property type="match status" value="1"/>
</dbReference>
<dbReference type="OrthoDB" id="39659at2759"/>
<gene>
    <name evidence="1" type="ORF">K461DRAFT_235754</name>
</gene>
<dbReference type="InterPro" id="IPR019531">
    <property type="entry name" value="Pmp4"/>
</dbReference>